<dbReference type="InterPro" id="IPR006137">
    <property type="entry name" value="NADH_UbQ_OxRdtase-like_20kDa"/>
</dbReference>
<evidence type="ECO:0000256" key="1">
    <source>
        <dbReference type="ARBA" id="ARBA00023002"/>
    </source>
</evidence>
<dbReference type="PANTHER" id="PTHR42845">
    <property type="entry name" value="COENZYME F420-REDUCING HYDROGENASE, GAMMA SUBUNIT"/>
    <property type="match status" value="1"/>
</dbReference>
<evidence type="ECO:0000259" key="2">
    <source>
        <dbReference type="Pfam" id="PF01058"/>
    </source>
</evidence>
<organism evidence="3">
    <name type="scientific">candidate division WOR-3 bacterium</name>
    <dbReference type="NCBI Taxonomy" id="2052148"/>
    <lineage>
        <taxon>Bacteria</taxon>
        <taxon>Bacteria division WOR-3</taxon>
    </lineage>
</organism>
<dbReference type="Proteomes" id="UP000885672">
    <property type="component" value="Unassembled WGS sequence"/>
</dbReference>
<dbReference type="Pfam" id="PF01058">
    <property type="entry name" value="Oxidored_q6"/>
    <property type="match status" value="1"/>
</dbReference>
<keyword evidence="1" id="KW-0560">Oxidoreductase</keyword>
<dbReference type="InterPro" id="IPR051349">
    <property type="entry name" value="Hydrogenase_assoc-protein"/>
</dbReference>
<sequence>MAEKLKLGLYWAASCGGCEIAMLDTNEKILDIIARADILLWPVAMDTKKADVETWPDKHLDLCLFNGSVRNSEQEEWAHLLRRKTKALVAFGSCAHHGCIPGLANLNSRAEVFRSSYHDQPSLDETKGTEPQTSFAAPEGELTLPRFYDGVYPLDRVVDVDYYLPGCPPPVPVILTALEAVFSGDLPAKGTVLAPAKALCDTCPRNSTLPKKMPDIKRPWEIAANPEDCFLAQGLICMGPATRSGCESRCINGNWPCTGCLGPTPEVKDQGAKMLSALAAILRVDDESVMTDEETRKLLAKVKDPVGTFYMYGLASATINRRRKQGESVAAGKEAK</sequence>
<comment type="caution">
    <text evidence="3">The sequence shown here is derived from an EMBL/GenBank/DDBJ whole genome shotgun (WGS) entry which is preliminary data.</text>
</comment>
<proteinExistence type="predicted"/>
<dbReference type="EMBL" id="DSBX01000096">
    <property type="protein sequence ID" value="HDQ99145.1"/>
    <property type="molecule type" value="Genomic_DNA"/>
</dbReference>
<dbReference type="AlphaFoldDB" id="A0A7V0T5D1"/>
<feature type="domain" description="NADH:ubiquinone oxidoreductase-like 20kDa subunit" evidence="2">
    <location>
        <begin position="15"/>
        <end position="180"/>
    </location>
</feature>
<dbReference type="PANTHER" id="PTHR42845:SF2">
    <property type="entry name" value="F420-NON-REDUCING HYDROGENASE VHU SUBUNIT G"/>
    <property type="match status" value="1"/>
</dbReference>
<dbReference type="InterPro" id="IPR037024">
    <property type="entry name" value="NiFe_Hase_small_N_sf"/>
</dbReference>
<dbReference type="GO" id="GO:0051536">
    <property type="term" value="F:iron-sulfur cluster binding"/>
    <property type="evidence" value="ECO:0007669"/>
    <property type="project" value="InterPro"/>
</dbReference>
<dbReference type="GO" id="GO:0016491">
    <property type="term" value="F:oxidoreductase activity"/>
    <property type="evidence" value="ECO:0007669"/>
    <property type="project" value="UniProtKB-KW"/>
</dbReference>
<name>A0A7V0T5D1_UNCW3</name>
<evidence type="ECO:0000313" key="3">
    <source>
        <dbReference type="EMBL" id="HDQ99145.1"/>
    </source>
</evidence>
<gene>
    <name evidence="3" type="ORF">ENN51_02510</name>
</gene>
<reference evidence="3" key="1">
    <citation type="journal article" date="2020" name="mSystems">
        <title>Genome- and Community-Level Interaction Insights into Carbon Utilization and Element Cycling Functions of Hydrothermarchaeota in Hydrothermal Sediment.</title>
        <authorList>
            <person name="Zhou Z."/>
            <person name="Liu Y."/>
            <person name="Xu W."/>
            <person name="Pan J."/>
            <person name="Luo Z.H."/>
            <person name="Li M."/>
        </authorList>
    </citation>
    <scope>NUCLEOTIDE SEQUENCE [LARGE SCALE GENOMIC DNA]</scope>
    <source>
        <strain evidence="3">SpSt-1182</strain>
    </source>
</reference>
<dbReference type="SUPFAM" id="SSF56770">
    <property type="entry name" value="HydA/Nqo6-like"/>
    <property type="match status" value="1"/>
</dbReference>
<dbReference type="Gene3D" id="3.40.50.700">
    <property type="entry name" value="NADH:ubiquinone oxidoreductase-like, 20kDa subunit"/>
    <property type="match status" value="1"/>
</dbReference>
<accession>A0A7V0T5D1</accession>
<protein>
    <submittedName>
        <fullName evidence="3">Oxidoreductase</fullName>
    </submittedName>
</protein>